<dbReference type="Proteomes" id="UP000500930">
    <property type="component" value="Chromosome"/>
</dbReference>
<dbReference type="NCBIfam" id="TIGR00214">
    <property type="entry name" value="lipB"/>
    <property type="match status" value="1"/>
</dbReference>
<dbReference type="NCBIfam" id="NF010925">
    <property type="entry name" value="PRK14345.1"/>
    <property type="match status" value="1"/>
</dbReference>
<feature type="binding site" evidence="5 8">
    <location>
        <begin position="155"/>
        <end position="157"/>
    </location>
    <ligand>
        <name>substrate</name>
    </ligand>
</feature>
<dbReference type="GO" id="GO:0005737">
    <property type="term" value="C:cytoplasm"/>
    <property type="evidence" value="ECO:0007669"/>
    <property type="project" value="UniProtKB-SubCell"/>
</dbReference>
<dbReference type="CDD" id="cd16444">
    <property type="entry name" value="LipB"/>
    <property type="match status" value="1"/>
</dbReference>
<comment type="function">
    <text evidence="4 5 6">Catalyzes the transfer of endogenously produced octanoic acid from octanoyl-acyl-carrier-protein onto the lipoyl domains of lipoate-dependent enzymes. Lipoyl-ACP can also act as a substrate although octanoyl-ACP is likely to be the physiological substrate.</text>
</comment>
<evidence type="ECO:0000259" key="10">
    <source>
        <dbReference type="PROSITE" id="PS51733"/>
    </source>
</evidence>
<evidence type="ECO:0000256" key="6">
    <source>
        <dbReference type="PIRNR" id="PIRNR016262"/>
    </source>
</evidence>
<dbReference type="PROSITE" id="PS51733">
    <property type="entry name" value="BPL_LPL_CATALYTIC"/>
    <property type="match status" value="1"/>
</dbReference>
<feature type="binding site" evidence="5 8">
    <location>
        <begin position="70"/>
        <end position="77"/>
    </location>
    <ligand>
        <name>substrate</name>
    </ligand>
</feature>
<dbReference type="Pfam" id="PF21948">
    <property type="entry name" value="LplA-B_cat"/>
    <property type="match status" value="1"/>
</dbReference>
<dbReference type="Gene3D" id="3.30.930.10">
    <property type="entry name" value="Bira Bifunctional Protein, Domain 2"/>
    <property type="match status" value="1"/>
</dbReference>
<evidence type="ECO:0000256" key="5">
    <source>
        <dbReference type="HAMAP-Rule" id="MF_00013"/>
    </source>
</evidence>
<dbReference type="HAMAP" id="MF_00013">
    <property type="entry name" value="LipB"/>
    <property type="match status" value="1"/>
</dbReference>
<keyword evidence="2 5" id="KW-0808">Transferase</keyword>
<evidence type="ECO:0000256" key="9">
    <source>
        <dbReference type="PIRSR" id="PIRSR016262-3"/>
    </source>
</evidence>
<dbReference type="PANTHER" id="PTHR10993:SF7">
    <property type="entry name" value="LIPOYLTRANSFERASE 2, MITOCHONDRIAL-RELATED"/>
    <property type="match status" value="1"/>
</dbReference>
<comment type="pathway">
    <text evidence="1 5 6">Protein modification; protein lipoylation via endogenous pathway; protein N(6)-(lipoyl)lysine from octanoyl-[acyl-carrier-protein]: step 1/2.</text>
</comment>
<feature type="binding site" evidence="5 8">
    <location>
        <begin position="142"/>
        <end position="144"/>
    </location>
    <ligand>
        <name>substrate</name>
    </ligand>
</feature>
<dbReference type="EC" id="2.3.1.181" evidence="5 6"/>
<sequence>MCVEWKTSCGLVEYSEACTTMIERVDGIIRGDQEELVWLLEHQPVYTAGTSAKPEELLDDNLFPVLNTTRGGKYSYHGPGQRVVYVMLDLKRRDQCNIREYVRNLGNWIVNTLVALGVDSYFDKTNIGVWVKNGAHSEKIAAMGIRLRKWVTYHGVSINVSTDLSHYAGIIPCGLAGLGVTSLRKLGKDVSMEVLDEVLRREFAKVF</sequence>
<reference evidence="11 12" key="1">
    <citation type="journal article" date="2020" name="Pathogens">
        <title>First Whole Genome Sequence of Anaplasma platys, an Obligate Intracellular Rickettsial Pathogen of Dogs.</title>
        <authorList>
            <person name="Llanes A."/>
            <person name="Rajeev S."/>
        </authorList>
    </citation>
    <scope>NUCLEOTIDE SEQUENCE [LARGE SCALE GENOMIC DNA]</scope>
    <source>
        <strain evidence="11 12">S3</strain>
    </source>
</reference>
<proteinExistence type="inferred from homology"/>
<evidence type="ECO:0000256" key="3">
    <source>
        <dbReference type="ARBA" id="ARBA00023315"/>
    </source>
</evidence>
<dbReference type="InterPro" id="IPR000544">
    <property type="entry name" value="Octanoyltransferase"/>
</dbReference>
<feature type="site" description="Lowers pKa of active site Cys" evidence="5 9">
    <location>
        <position position="139"/>
    </location>
</feature>
<evidence type="ECO:0000256" key="7">
    <source>
        <dbReference type="PIRSR" id="PIRSR016262-1"/>
    </source>
</evidence>
<feature type="domain" description="BPL/LPL catalytic" evidence="10">
    <location>
        <begin position="31"/>
        <end position="207"/>
    </location>
</feature>
<gene>
    <name evidence="5 11" type="primary">lipB</name>
    <name evidence="11" type="ORF">ANPL_01066</name>
</gene>
<dbReference type="InterPro" id="IPR004143">
    <property type="entry name" value="BPL_LPL_catalytic"/>
</dbReference>
<dbReference type="RefSeq" id="WP_169192972.1">
    <property type="nucleotide sequence ID" value="NZ_CP046391.1"/>
</dbReference>
<evidence type="ECO:0000313" key="11">
    <source>
        <dbReference type="EMBL" id="QJC27324.1"/>
    </source>
</evidence>
<dbReference type="SUPFAM" id="SSF55681">
    <property type="entry name" value="Class II aaRS and biotin synthetases"/>
    <property type="match status" value="1"/>
</dbReference>
<dbReference type="PIRSF" id="PIRSF016262">
    <property type="entry name" value="LPLase"/>
    <property type="match status" value="1"/>
</dbReference>
<evidence type="ECO:0000256" key="2">
    <source>
        <dbReference type="ARBA" id="ARBA00022679"/>
    </source>
</evidence>
<comment type="miscellaneous">
    <text evidence="5">In the reaction, the free carboxyl group of octanoic acid is attached via an amide linkage to the epsilon-amino group of a specific lysine residue of lipoyl domains of lipoate-dependent enzymes.</text>
</comment>
<protein>
    <recommendedName>
        <fullName evidence="5 6">Octanoyltransferase</fullName>
        <ecNumber evidence="5 6">2.3.1.181</ecNumber>
    </recommendedName>
    <alternativeName>
        <fullName evidence="5">Lipoate-protein ligase B</fullName>
    </alternativeName>
    <alternativeName>
        <fullName evidence="5">Lipoyl/octanoyl transferase</fullName>
    </alternativeName>
    <alternativeName>
        <fullName evidence="5">Octanoyl-[acyl-carrier-protein]-protein N-octanoyltransferase</fullName>
    </alternativeName>
</protein>
<keyword evidence="12" id="KW-1185">Reference proteome</keyword>
<dbReference type="EMBL" id="CP046391">
    <property type="protein sequence ID" value="QJC27324.1"/>
    <property type="molecule type" value="Genomic_DNA"/>
</dbReference>
<dbReference type="AlphaFoldDB" id="A0A858PXM0"/>
<dbReference type="UniPathway" id="UPA00538">
    <property type="reaction ID" value="UER00592"/>
</dbReference>
<name>A0A858PXM0_9RICK</name>
<comment type="catalytic activity">
    <reaction evidence="5 6">
        <text>octanoyl-[ACP] + L-lysyl-[protein] = N(6)-octanoyl-L-lysyl-[protein] + holo-[ACP] + H(+)</text>
        <dbReference type="Rhea" id="RHEA:17665"/>
        <dbReference type="Rhea" id="RHEA-COMP:9636"/>
        <dbReference type="Rhea" id="RHEA-COMP:9685"/>
        <dbReference type="Rhea" id="RHEA-COMP:9752"/>
        <dbReference type="Rhea" id="RHEA-COMP:9928"/>
        <dbReference type="ChEBI" id="CHEBI:15378"/>
        <dbReference type="ChEBI" id="CHEBI:29969"/>
        <dbReference type="ChEBI" id="CHEBI:64479"/>
        <dbReference type="ChEBI" id="CHEBI:78463"/>
        <dbReference type="ChEBI" id="CHEBI:78809"/>
        <dbReference type="EC" id="2.3.1.181"/>
    </reaction>
</comment>
<comment type="similarity">
    <text evidence="5 6">Belongs to the LipB family.</text>
</comment>
<dbReference type="PANTHER" id="PTHR10993">
    <property type="entry name" value="OCTANOYLTRANSFERASE"/>
    <property type="match status" value="1"/>
</dbReference>
<evidence type="ECO:0000256" key="8">
    <source>
        <dbReference type="PIRSR" id="PIRSR016262-2"/>
    </source>
</evidence>
<dbReference type="GO" id="GO:0033819">
    <property type="term" value="F:lipoyl(octanoyl) transferase activity"/>
    <property type="evidence" value="ECO:0007669"/>
    <property type="project" value="UniProtKB-EC"/>
</dbReference>
<comment type="subcellular location">
    <subcellularLocation>
        <location evidence="5">Cytoplasm</location>
    </subcellularLocation>
</comment>
<keyword evidence="5" id="KW-0963">Cytoplasm</keyword>
<dbReference type="KEGG" id="aplt:ANPL_01066"/>
<dbReference type="NCBIfam" id="NF010921">
    <property type="entry name" value="PRK14341.1"/>
    <property type="match status" value="1"/>
</dbReference>
<evidence type="ECO:0000256" key="4">
    <source>
        <dbReference type="ARBA" id="ARBA00024732"/>
    </source>
</evidence>
<organism evidence="11 12">
    <name type="scientific">Anaplasma platys</name>
    <dbReference type="NCBI Taxonomy" id="949"/>
    <lineage>
        <taxon>Bacteria</taxon>
        <taxon>Pseudomonadati</taxon>
        <taxon>Pseudomonadota</taxon>
        <taxon>Alphaproteobacteria</taxon>
        <taxon>Rickettsiales</taxon>
        <taxon>Anaplasmataceae</taxon>
        <taxon>Anaplasma</taxon>
    </lineage>
</organism>
<evidence type="ECO:0000313" key="12">
    <source>
        <dbReference type="Proteomes" id="UP000500930"/>
    </source>
</evidence>
<feature type="active site" description="Acyl-thioester intermediate" evidence="5 7">
    <location>
        <position position="173"/>
    </location>
</feature>
<evidence type="ECO:0000256" key="1">
    <source>
        <dbReference type="ARBA" id="ARBA00004821"/>
    </source>
</evidence>
<dbReference type="InterPro" id="IPR045864">
    <property type="entry name" value="aa-tRNA-synth_II/BPL/LPL"/>
</dbReference>
<keyword evidence="3 5" id="KW-0012">Acyltransferase</keyword>
<accession>A0A858PXM0</accession>
<dbReference type="GO" id="GO:0009249">
    <property type="term" value="P:protein lipoylation"/>
    <property type="evidence" value="ECO:0007669"/>
    <property type="project" value="InterPro"/>
</dbReference>